<protein>
    <submittedName>
        <fullName evidence="2">Protoglobin</fullName>
    </submittedName>
</protein>
<dbReference type="InterPro" id="IPR012292">
    <property type="entry name" value="Globin/Proto"/>
</dbReference>
<dbReference type="AlphaFoldDB" id="A0A369CHE3"/>
<dbReference type="Gene3D" id="1.10.490.10">
    <property type="entry name" value="Globins"/>
    <property type="match status" value="1"/>
</dbReference>
<name>A0A369CHE3_9GAMM</name>
<proteinExistence type="predicted"/>
<reference evidence="2 3" key="1">
    <citation type="submission" date="2018-07" db="EMBL/GenBank/DDBJ databases">
        <title>Genomic Encyclopedia of Type Strains, Phase IV (KMG-IV): sequencing the most valuable type-strain genomes for metagenomic binning, comparative biology and taxonomic classification.</title>
        <authorList>
            <person name="Goeker M."/>
        </authorList>
    </citation>
    <scope>NUCLEOTIDE SEQUENCE [LARGE SCALE GENOMIC DNA]</scope>
    <source>
        <strain evidence="2 3">DSM 26407</strain>
    </source>
</reference>
<dbReference type="Proteomes" id="UP000252707">
    <property type="component" value="Unassembled WGS sequence"/>
</dbReference>
<dbReference type="OrthoDB" id="6088008at2"/>
<dbReference type="Pfam" id="PF11563">
    <property type="entry name" value="Protoglobin"/>
    <property type="match status" value="1"/>
</dbReference>
<dbReference type="GO" id="GO:0019825">
    <property type="term" value="F:oxygen binding"/>
    <property type="evidence" value="ECO:0007669"/>
    <property type="project" value="InterPro"/>
</dbReference>
<evidence type="ECO:0000313" key="3">
    <source>
        <dbReference type="Proteomes" id="UP000252707"/>
    </source>
</evidence>
<dbReference type="EMBL" id="QPJY01000001">
    <property type="protein sequence ID" value="RCX33113.1"/>
    <property type="molecule type" value="Genomic_DNA"/>
</dbReference>
<sequence>MADIDFEELTRYARAFTGLTPEREALLVQIGPAIRPLLPEVTEAFYADLARVPKAAAFIEGRIDALKATHLGWLESVFTGPFDAGYAARMYHVGDVHVKVQMPVEFMAASMTLVGNSLLTTVARVCGEDHERCIRTNAAVSAVLGFCLMIMQESYQSSSLAEELDRFLAITGMSRTLFNNLAGAYRA</sequence>
<organism evidence="2 3">
    <name type="scientific">Thioalbus denitrificans</name>
    <dbReference type="NCBI Taxonomy" id="547122"/>
    <lineage>
        <taxon>Bacteria</taxon>
        <taxon>Pseudomonadati</taxon>
        <taxon>Pseudomonadota</taxon>
        <taxon>Gammaproteobacteria</taxon>
        <taxon>Chromatiales</taxon>
        <taxon>Ectothiorhodospiraceae</taxon>
        <taxon>Thioalbus</taxon>
    </lineage>
</organism>
<evidence type="ECO:0000313" key="2">
    <source>
        <dbReference type="EMBL" id="RCX33113.1"/>
    </source>
</evidence>
<dbReference type="InterPro" id="IPR044398">
    <property type="entry name" value="Globin-sensor_dom"/>
</dbReference>
<dbReference type="SUPFAM" id="SSF46458">
    <property type="entry name" value="Globin-like"/>
    <property type="match status" value="1"/>
</dbReference>
<dbReference type="InterPro" id="IPR039379">
    <property type="entry name" value="Protoglobin_sensor_dom"/>
</dbReference>
<gene>
    <name evidence="2" type="ORF">DFQ59_101412</name>
</gene>
<dbReference type="CDD" id="cd01068">
    <property type="entry name" value="globin_sensor"/>
    <property type="match status" value="1"/>
</dbReference>
<comment type="caution">
    <text evidence="2">The sequence shown here is derived from an EMBL/GenBank/DDBJ whole genome shotgun (WGS) entry which is preliminary data.</text>
</comment>
<evidence type="ECO:0000259" key="1">
    <source>
        <dbReference type="Pfam" id="PF11563"/>
    </source>
</evidence>
<dbReference type="InterPro" id="IPR009050">
    <property type="entry name" value="Globin-like_sf"/>
</dbReference>
<feature type="domain" description="Globin-sensor" evidence="1">
    <location>
        <begin position="8"/>
        <end position="158"/>
    </location>
</feature>
<dbReference type="GO" id="GO:0020037">
    <property type="term" value="F:heme binding"/>
    <property type="evidence" value="ECO:0007669"/>
    <property type="project" value="InterPro"/>
</dbReference>
<keyword evidence="3" id="KW-1185">Reference proteome</keyword>
<accession>A0A369CHE3</accession>
<dbReference type="RefSeq" id="WP_114277991.1">
    <property type="nucleotide sequence ID" value="NZ_QPJY01000001.1"/>
</dbReference>